<dbReference type="Pfam" id="PF01980">
    <property type="entry name" value="TrmO_N"/>
    <property type="match status" value="1"/>
</dbReference>
<sequence length="329" mass="36171">MTFRNKFPPLMTLLGGASIATVAAVILRKKYRKSNTRKTVEDEMKNGKLVVESIGKIESIYRLCVGTPRQGLLAPHARGRLRLSNAHAVEGLSKYSHVWIVFVFHLNTPHKGVKIAPPALGGRKVGVLATRSPHRFNPIGITLARLDKIIIAENNSVSLELSGLDLVDGTPVLDIKPYVAAYDSPIDEVARVPSWVSGGLATKRPVKLSDTARESIRRILKEGKTKFYGRSFGESDDEGYEHLVACICEVLAMDVRSTYQTKKVREGKSQAERSKRVQTKVSEDSPVCTQQIDNLLVHFSVQPASSVVRPTSEGSGAEDTVFVTKIEQL</sequence>
<dbReference type="InterPro" id="IPR036413">
    <property type="entry name" value="YaeB-like_sf"/>
</dbReference>
<gene>
    <name evidence="4" type="ORF">FisN_15Hh237</name>
</gene>
<dbReference type="OrthoDB" id="4882at2759"/>
<dbReference type="EMBL" id="BDSP01000055">
    <property type="protein sequence ID" value="GAX12758.1"/>
    <property type="molecule type" value="Genomic_DNA"/>
</dbReference>
<protein>
    <recommendedName>
        <fullName evidence="3">TsaA-like domain-containing protein</fullName>
    </recommendedName>
</protein>
<dbReference type="InterPro" id="IPR040372">
    <property type="entry name" value="YaeB-like"/>
</dbReference>
<keyword evidence="5" id="KW-1185">Reference proteome</keyword>
<dbReference type="InterPro" id="IPR036414">
    <property type="entry name" value="YaeB_N_sf"/>
</dbReference>
<reference evidence="4 5" key="1">
    <citation type="journal article" date="2015" name="Plant Cell">
        <title>Oil accumulation by the oleaginous diatom Fistulifera solaris as revealed by the genome and transcriptome.</title>
        <authorList>
            <person name="Tanaka T."/>
            <person name="Maeda Y."/>
            <person name="Veluchamy A."/>
            <person name="Tanaka M."/>
            <person name="Abida H."/>
            <person name="Marechal E."/>
            <person name="Bowler C."/>
            <person name="Muto M."/>
            <person name="Sunaga Y."/>
            <person name="Tanaka M."/>
            <person name="Yoshino T."/>
            <person name="Taniguchi T."/>
            <person name="Fukuda Y."/>
            <person name="Nemoto M."/>
            <person name="Matsumoto M."/>
            <person name="Wong P.S."/>
            <person name="Aburatani S."/>
            <person name="Fujibuchi W."/>
        </authorList>
    </citation>
    <scope>NUCLEOTIDE SEQUENCE [LARGE SCALE GENOMIC DNA]</scope>
    <source>
        <strain evidence="4 5">JPCC DA0580</strain>
    </source>
</reference>
<evidence type="ECO:0000256" key="2">
    <source>
        <dbReference type="ARBA" id="ARBA00033753"/>
    </source>
</evidence>
<accession>A0A1Z5JG68</accession>
<dbReference type="PANTHER" id="PTHR12818">
    <property type="entry name" value="TRNA (ADENINE(37)-N6)-METHYLTRANSFERASE"/>
    <property type="match status" value="1"/>
</dbReference>
<evidence type="ECO:0000313" key="5">
    <source>
        <dbReference type="Proteomes" id="UP000198406"/>
    </source>
</evidence>
<comment type="caution">
    <text evidence="4">The sequence shown here is derived from an EMBL/GenBank/DDBJ whole genome shotgun (WGS) entry which is preliminary data.</text>
</comment>
<dbReference type="AlphaFoldDB" id="A0A1Z5JG68"/>
<dbReference type="InParanoid" id="A0A1Z5JG68"/>
<proteinExistence type="inferred from homology"/>
<evidence type="ECO:0000259" key="3">
    <source>
        <dbReference type="PROSITE" id="PS51668"/>
    </source>
</evidence>
<dbReference type="SUPFAM" id="SSF118196">
    <property type="entry name" value="YaeB-like"/>
    <property type="match status" value="1"/>
</dbReference>
<comment type="similarity">
    <text evidence="2">Belongs to the tRNA methyltransferase O family.</text>
</comment>
<dbReference type="InterPro" id="IPR023370">
    <property type="entry name" value="TrmO-like_N"/>
</dbReference>
<dbReference type="PANTHER" id="PTHR12818:SF0">
    <property type="entry name" value="TRNA (ADENINE(37)-N6)-METHYLTRANSFERASE"/>
    <property type="match status" value="1"/>
</dbReference>
<organism evidence="4 5">
    <name type="scientific">Fistulifera solaris</name>
    <name type="common">Oleaginous diatom</name>
    <dbReference type="NCBI Taxonomy" id="1519565"/>
    <lineage>
        <taxon>Eukaryota</taxon>
        <taxon>Sar</taxon>
        <taxon>Stramenopiles</taxon>
        <taxon>Ochrophyta</taxon>
        <taxon>Bacillariophyta</taxon>
        <taxon>Bacillariophyceae</taxon>
        <taxon>Bacillariophycidae</taxon>
        <taxon>Naviculales</taxon>
        <taxon>Naviculaceae</taxon>
        <taxon>Fistulifera</taxon>
    </lineage>
</organism>
<evidence type="ECO:0000313" key="4">
    <source>
        <dbReference type="EMBL" id="GAX12758.1"/>
    </source>
</evidence>
<dbReference type="Proteomes" id="UP000198406">
    <property type="component" value="Unassembled WGS sequence"/>
</dbReference>
<dbReference type="Gene3D" id="2.40.30.70">
    <property type="entry name" value="YaeB-like"/>
    <property type="match status" value="1"/>
</dbReference>
<keyword evidence="1" id="KW-0949">S-adenosyl-L-methionine</keyword>
<feature type="domain" description="TsaA-like" evidence="3">
    <location>
        <begin position="51"/>
        <end position="187"/>
    </location>
</feature>
<dbReference type="PROSITE" id="PS51668">
    <property type="entry name" value="TSAA_2"/>
    <property type="match status" value="1"/>
</dbReference>
<evidence type="ECO:0000256" key="1">
    <source>
        <dbReference type="ARBA" id="ARBA00022691"/>
    </source>
</evidence>
<dbReference type="CDD" id="cd09281">
    <property type="entry name" value="UPF0066"/>
    <property type="match status" value="1"/>
</dbReference>
<dbReference type="NCBIfam" id="TIGR00104">
    <property type="entry name" value="tRNA_TsaA"/>
    <property type="match status" value="1"/>
</dbReference>
<name>A0A1Z5JG68_FISSO</name>